<dbReference type="AlphaFoldDB" id="A0A0C2BG09"/>
<dbReference type="InterPro" id="IPR012301">
    <property type="entry name" value="Malic_N_dom"/>
</dbReference>
<organism evidence="2 3">
    <name type="scientific">Ancylostoma duodenale</name>
    <dbReference type="NCBI Taxonomy" id="51022"/>
    <lineage>
        <taxon>Eukaryota</taxon>
        <taxon>Metazoa</taxon>
        <taxon>Ecdysozoa</taxon>
        <taxon>Nematoda</taxon>
        <taxon>Chromadorea</taxon>
        <taxon>Rhabditida</taxon>
        <taxon>Rhabditina</taxon>
        <taxon>Rhabditomorpha</taxon>
        <taxon>Strongyloidea</taxon>
        <taxon>Ancylostomatidae</taxon>
        <taxon>Ancylostomatinae</taxon>
        <taxon>Ancylostoma</taxon>
    </lineage>
</organism>
<dbReference type="GO" id="GO:0005739">
    <property type="term" value="C:mitochondrion"/>
    <property type="evidence" value="ECO:0007669"/>
    <property type="project" value="TreeGrafter"/>
</dbReference>
<feature type="domain" description="Malic enzyme N-terminal" evidence="1">
    <location>
        <begin position="48"/>
        <end position="77"/>
    </location>
</feature>
<dbReference type="PANTHER" id="PTHR23406:SF90">
    <property type="entry name" value="MALIC ENZYME-RELATED"/>
    <property type="match status" value="1"/>
</dbReference>
<feature type="non-terminal residue" evidence="2">
    <location>
        <position position="1"/>
    </location>
</feature>
<dbReference type="InterPro" id="IPR001891">
    <property type="entry name" value="Malic_OxRdtase"/>
</dbReference>
<dbReference type="PANTHER" id="PTHR23406">
    <property type="entry name" value="MALIC ENZYME-RELATED"/>
    <property type="match status" value="1"/>
</dbReference>
<evidence type="ECO:0000313" key="2">
    <source>
        <dbReference type="EMBL" id="KIH42693.1"/>
    </source>
</evidence>
<gene>
    <name evidence="2" type="ORF">ANCDUO_27318</name>
</gene>
<accession>A0A0C2BG09</accession>
<feature type="domain" description="Malic enzyme N-terminal" evidence="1">
    <location>
        <begin position="2"/>
        <end position="37"/>
    </location>
</feature>
<evidence type="ECO:0000259" key="1">
    <source>
        <dbReference type="Pfam" id="PF00390"/>
    </source>
</evidence>
<dbReference type="SUPFAM" id="SSF53223">
    <property type="entry name" value="Aminoacid dehydrogenase-like, N-terminal domain"/>
    <property type="match status" value="1"/>
</dbReference>
<dbReference type="OrthoDB" id="5365701at2759"/>
<dbReference type="InterPro" id="IPR037062">
    <property type="entry name" value="Malic_N_dom_sf"/>
</dbReference>
<dbReference type="InterPro" id="IPR046346">
    <property type="entry name" value="Aminoacid_DH-like_N_sf"/>
</dbReference>
<sequence>GLLNDPFYTGLRRKRVRGKEYDSLMDNFMKACTKRFALTKISYRNATHVYRRFGRDTLIQFEDFANQNAYRLLDKYKNEYCVFNDDIQ</sequence>
<dbReference type="GO" id="GO:0004473">
    <property type="term" value="F:malate dehydrogenase (decarboxylating) (NADP+) activity"/>
    <property type="evidence" value="ECO:0007669"/>
    <property type="project" value="TreeGrafter"/>
</dbReference>
<keyword evidence="3" id="KW-1185">Reference proteome</keyword>
<reference evidence="2 3" key="1">
    <citation type="submission" date="2013-12" db="EMBL/GenBank/DDBJ databases">
        <title>Draft genome of the parsitic nematode Ancylostoma duodenale.</title>
        <authorList>
            <person name="Mitreva M."/>
        </authorList>
    </citation>
    <scope>NUCLEOTIDE SEQUENCE [LARGE SCALE GENOMIC DNA]</scope>
    <source>
        <strain evidence="2 3">Zhejiang</strain>
    </source>
</reference>
<dbReference type="EMBL" id="KN793694">
    <property type="protein sequence ID" value="KIH42693.1"/>
    <property type="molecule type" value="Genomic_DNA"/>
</dbReference>
<proteinExistence type="predicted"/>
<dbReference type="PRINTS" id="PR00072">
    <property type="entry name" value="MALOXRDTASE"/>
</dbReference>
<protein>
    <recommendedName>
        <fullName evidence="1">Malic enzyme N-terminal domain-containing protein</fullName>
    </recommendedName>
</protein>
<feature type="non-terminal residue" evidence="2">
    <location>
        <position position="88"/>
    </location>
</feature>
<dbReference type="GO" id="GO:0006108">
    <property type="term" value="P:malate metabolic process"/>
    <property type="evidence" value="ECO:0007669"/>
    <property type="project" value="TreeGrafter"/>
</dbReference>
<name>A0A0C2BG09_9BILA</name>
<dbReference type="Proteomes" id="UP000054047">
    <property type="component" value="Unassembled WGS sequence"/>
</dbReference>
<evidence type="ECO:0000313" key="3">
    <source>
        <dbReference type="Proteomes" id="UP000054047"/>
    </source>
</evidence>
<dbReference type="Pfam" id="PF00390">
    <property type="entry name" value="malic"/>
    <property type="match status" value="2"/>
</dbReference>
<dbReference type="Gene3D" id="3.40.50.10380">
    <property type="entry name" value="Malic enzyme, N-terminal domain"/>
    <property type="match status" value="1"/>
</dbReference>